<protein>
    <submittedName>
        <fullName evidence="1">Uncharacterized protein</fullName>
    </submittedName>
</protein>
<proteinExistence type="predicted"/>
<comment type="caution">
    <text evidence="1">The sequence shown here is derived from an EMBL/GenBank/DDBJ whole genome shotgun (WGS) entry which is preliminary data.</text>
</comment>
<evidence type="ECO:0000313" key="2">
    <source>
        <dbReference type="Proteomes" id="UP000023464"/>
    </source>
</evidence>
<name>A0A022PCN1_9GAMM</name>
<dbReference type="Proteomes" id="UP000023464">
    <property type="component" value="Unassembled WGS sequence"/>
</dbReference>
<sequence length="30" mass="3297">MEQVIGIDLANKNGRIARALVSQQSSDEPR</sequence>
<dbReference type="PATRIC" id="fig|1393736.3.peg.4334"/>
<organism evidence="1 2">
    <name type="scientific">Photorhabdus aegyptia</name>
    <dbReference type="NCBI Taxonomy" id="2805098"/>
    <lineage>
        <taxon>Bacteria</taxon>
        <taxon>Pseudomonadati</taxon>
        <taxon>Pseudomonadota</taxon>
        <taxon>Gammaproteobacteria</taxon>
        <taxon>Enterobacterales</taxon>
        <taxon>Morganellaceae</taxon>
        <taxon>Photorhabdus</taxon>
    </lineage>
</organism>
<gene>
    <name evidence="1" type="ORF">BA1DRAFT_04253</name>
</gene>
<dbReference type="EMBL" id="JFGV01000098">
    <property type="protein sequence ID" value="EYU13289.1"/>
    <property type="molecule type" value="Genomic_DNA"/>
</dbReference>
<keyword evidence="2" id="KW-1185">Reference proteome</keyword>
<dbReference type="AlphaFoldDB" id="A0A022PCN1"/>
<reference evidence="1 2" key="1">
    <citation type="submission" date="2014-03" db="EMBL/GenBank/DDBJ databases">
        <title>Draft Genome of Photorhabdus luminescens BA1, an Egyptian Isolate.</title>
        <authorList>
            <person name="Ghazal S."/>
            <person name="Hurst S.G.IV."/>
            <person name="Morris K."/>
            <person name="Thomas K."/>
            <person name="Tisa L.S."/>
        </authorList>
    </citation>
    <scope>NUCLEOTIDE SEQUENCE [LARGE SCALE GENOMIC DNA]</scope>
    <source>
        <strain evidence="1 2">BA1</strain>
    </source>
</reference>
<evidence type="ECO:0000313" key="1">
    <source>
        <dbReference type="EMBL" id="EYU13289.1"/>
    </source>
</evidence>
<accession>A0A022PCN1</accession>